<dbReference type="GO" id="GO:0005524">
    <property type="term" value="F:ATP binding"/>
    <property type="evidence" value="ECO:0007669"/>
    <property type="project" value="UniProtKB-KW"/>
</dbReference>
<evidence type="ECO:0000313" key="7">
    <source>
        <dbReference type="EMBL" id="CAA0123698.1"/>
    </source>
</evidence>
<evidence type="ECO:0000259" key="6">
    <source>
        <dbReference type="PROSITE" id="PS50045"/>
    </source>
</evidence>
<sequence>MPNVNDSTLIELAIDLANSLTQEDRFERLLTNVRKTINCDAVVLLKTDADILIPLAQQGLTSEAMGRRFVIDDHPRFQHICRSPGPVCFPSDSPLPDPYDGMIAHHASLHVHACMGLPLYQNDELFGVLTLDSLTVSAFDAIPERTLAIISAMASATLKTAVLIQQLESHNRHTQAVVTELTNEGLKKDGGEMIGHSPLMEKLQNEISLVAPSDYAVLIQGETGVGKELVARLLHQRSNRAGGPLVYVNCAALPEQLVESELFGHIKGAFTGADKSRAGKFALANGGTLFLDEIGELPLNAQSKLLRALQSQEIQPVGQDQVEHVDVRVIAATNRDLQDEVTNGEFRADLYHRLSVFPLTVPALRDRIGDITLLSGFFAEQIRRSLGISSLVIGQPAQTILENYDWPGNVRELEHVIRRAALLARARADNQRSRAGQAPIVSIDAADIEHLQPTGAANVIPLAADIPQPAPTHNEIIKLRDVTDTFQRQLILQALENNAGNWSAAARALTTDRANLARLARRLGLNVEKTVTKNH</sequence>
<keyword evidence="4" id="KW-0238">DNA-binding</keyword>
<dbReference type="Proteomes" id="UP000441399">
    <property type="component" value="Unassembled WGS sequence"/>
</dbReference>
<dbReference type="PANTHER" id="PTHR32071:SF35">
    <property type="entry name" value="ANAEROBIC NITRIC OXIDE REDUCTASE TRANSCRIPTION REGULATOR NORR"/>
    <property type="match status" value="1"/>
</dbReference>
<proteinExistence type="predicted"/>
<dbReference type="PROSITE" id="PS00676">
    <property type="entry name" value="SIGMA54_INTERACT_2"/>
    <property type="match status" value="1"/>
</dbReference>
<keyword evidence="1" id="KW-0547">Nucleotide-binding</keyword>
<dbReference type="AlphaFoldDB" id="A0A5S9QXR1"/>
<dbReference type="InterPro" id="IPR025662">
    <property type="entry name" value="Sigma_54_int_dom_ATP-bd_1"/>
</dbReference>
<dbReference type="SMART" id="SM00065">
    <property type="entry name" value="GAF"/>
    <property type="match status" value="1"/>
</dbReference>
<keyword evidence="8" id="KW-1185">Reference proteome</keyword>
<evidence type="ECO:0000256" key="1">
    <source>
        <dbReference type="ARBA" id="ARBA00022741"/>
    </source>
</evidence>
<accession>A0A5S9QXR1</accession>
<dbReference type="InterPro" id="IPR029016">
    <property type="entry name" value="GAF-like_dom_sf"/>
</dbReference>
<dbReference type="Gene3D" id="1.10.8.60">
    <property type="match status" value="1"/>
</dbReference>
<dbReference type="InterPro" id="IPR003018">
    <property type="entry name" value="GAF"/>
</dbReference>
<keyword evidence="3" id="KW-0805">Transcription regulation</keyword>
<keyword evidence="2" id="KW-0067">ATP-binding</keyword>
<dbReference type="SMART" id="SM00382">
    <property type="entry name" value="AAA"/>
    <property type="match status" value="1"/>
</dbReference>
<protein>
    <submittedName>
        <fullName evidence="7">Regulatory protein LuxO</fullName>
    </submittedName>
</protein>
<dbReference type="InterPro" id="IPR058031">
    <property type="entry name" value="AAA_lid_NorR"/>
</dbReference>
<gene>
    <name evidence="7" type="primary">luxO_1</name>
    <name evidence="7" type="ORF">OPDIPICF_02853</name>
</gene>
<dbReference type="PROSITE" id="PS00675">
    <property type="entry name" value="SIGMA54_INTERACT_1"/>
    <property type="match status" value="1"/>
</dbReference>
<dbReference type="InterPro" id="IPR027417">
    <property type="entry name" value="P-loop_NTPase"/>
</dbReference>
<evidence type="ECO:0000256" key="4">
    <source>
        <dbReference type="ARBA" id="ARBA00023125"/>
    </source>
</evidence>
<dbReference type="Pfam" id="PF25601">
    <property type="entry name" value="AAA_lid_14"/>
    <property type="match status" value="1"/>
</dbReference>
<dbReference type="InterPro" id="IPR025944">
    <property type="entry name" value="Sigma_54_int_dom_CS"/>
</dbReference>
<dbReference type="GO" id="GO:0006355">
    <property type="term" value="P:regulation of DNA-templated transcription"/>
    <property type="evidence" value="ECO:0007669"/>
    <property type="project" value="InterPro"/>
</dbReference>
<evidence type="ECO:0000256" key="3">
    <source>
        <dbReference type="ARBA" id="ARBA00023015"/>
    </source>
</evidence>
<dbReference type="EMBL" id="CACSIO010000056">
    <property type="protein sequence ID" value="CAA0123698.1"/>
    <property type="molecule type" value="Genomic_DNA"/>
</dbReference>
<dbReference type="InterPro" id="IPR003593">
    <property type="entry name" value="AAA+_ATPase"/>
</dbReference>
<reference evidence="7 8" key="1">
    <citation type="submission" date="2019-11" db="EMBL/GenBank/DDBJ databases">
        <authorList>
            <person name="Holert J."/>
        </authorList>
    </citation>
    <scope>NUCLEOTIDE SEQUENCE [LARGE SCALE GENOMIC DNA]</scope>
    <source>
        <strain evidence="7">SB11_3</strain>
    </source>
</reference>
<organism evidence="7 8">
    <name type="scientific">BD1-7 clade bacterium</name>
    <dbReference type="NCBI Taxonomy" id="2029982"/>
    <lineage>
        <taxon>Bacteria</taxon>
        <taxon>Pseudomonadati</taxon>
        <taxon>Pseudomonadota</taxon>
        <taxon>Gammaproteobacteria</taxon>
        <taxon>Cellvibrionales</taxon>
        <taxon>Spongiibacteraceae</taxon>
        <taxon>BD1-7 clade</taxon>
    </lineage>
</organism>
<dbReference type="InterPro" id="IPR002197">
    <property type="entry name" value="HTH_Fis"/>
</dbReference>
<evidence type="ECO:0000256" key="5">
    <source>
        <dbReference type="ARBA" id="ARBA00023163"/>
    </source>
</evidence>
<evidence type="ECO:0000256" key="2">
    <source>
        <dbReference type="ARBA" id="ARBA00022840"/>
    </source>
</evidence>
<dbReference type="Gene3D" id="3.30.450.40">
    <property type="match status" value="1"/>
</dbReference>
<dbReference type="NCBIfam" id="NF003451">
    <property type="entry name" value="PRK05022.1"/>
    <property type="match status" value="1"/>
</dbReference>
<dbReference type="PROSITE" id="PS50045">
    <property type="entry name" value="SIGMA54_INTERACT_4"/>
    <property type="match status" value="1"/>
</dbReference>
<dbReference type="Gene3D" id="3.40.50.300">
    <property type="entry name" value="P-loop containing nucleotide triphosphate hydrolases"/>
    <property type="match status" value="1"/>
</dbReference>
<dbReference type="SUPFAM" id="SSF55781">
    <property type="entry name" value="GAF domain-like"/>
    <property type="match status" value="1"/>
</dbReference>
<dbReference type="InterPro" id="IPR009057">
    <property type="entry name" value="Homeodomain-like_sf"/>
</dbReference>
<dbReference type="PANTHER" id="PTHR32071">
    <property type="entry name" value="TRANSCRIPTIONAL REGULATORY PROTEIN"/>
    <property type="match status" value="1"/>
</dbReference>
<dbReference type="OrthoDB" id="9804019at2"/>
<dbReference type="SUPFAM" id="SSF52540">
    <property type="entry name" value="P-loop containing nucleoside triphosphate hydrolases"/>
    <property type="match status" value="1"/>
</dbReference>
<dbReference type="GO" id="GO:0043565">
    <property type="term" value="F:sequence-specific DNA binding"/>
    <property type="evidence" value="ECO:0007669"/>
    <property type="project" value="InterPro"/>
</dbReference>
<evidence type="ECO:0000313" key="8">
    <source>
        <dbReference type="Proteomes" id="UP000441399"/>
    </source>
</evidence>
<dbReference type="InterPro" id="IPR002078">
    <property type="entry name" value="Sigma_54_int"/>
</dbReference>
<dbReference type="FunFam" id="3.40.50.300:FF:000006">
    <property type="entry name" value="DNA-binding transcriptional regulator NtrC"/>
    <property type="match status" value="1"/>
</dbReference>
<dbReference type="PROSITE" id="PS00688">
    <property type="entry name" value="SIGMA54_INTERACT_3"/>
    <property type="match status" value="1"/>
</dbReference>
<dbReference type="PRINTS" id="PR01590">
    <property type="entry name" value="HTHFIS"/>
</dbReference>
<dbReference type="SUPFAM" id="SSF46689">
    <property type="entry name" value="Homeodomain-like"/>
    <property type="match status" value="1"/>
</dbReference>
<dbReference type="CDD" id="cd00009">
    <property type="entry name" value="AAA"/>
    <property type="match status" value="1"/>
</dbReference>
<feature type="domain" description="Sigma-54 factor interaction" evidence="6">
    <location>
        <begin position="193"/>
        <end position="422"/>
    </location>
</feature>
<keyword evidence="5" id="KW-0804">Transcription</keyword>
<dbReference type="Pfam" id="PF01590">
    <property type="entry name" value="GAF"/>
    <property type="match status" value="1"/>
</dbReference>
<dbReference type="Gene3D" id="1.10.10.60">
    <property type="entry name" value="Homeodomain-like"/>
    <property type="match status" value="1"/>
</dbReference>
<dbReference type="InterPro" id="IPR025943">
    <property type="entry name" value="Sigma_54_int_dom_ATP-bd_2"/>
</dbReference>
<dbReference type="Pfam" id="PF00158">
    <property type="entry name" value="Sigma54_activat"/>
    <property type="match status" value="1"/>
</dbReference>
<name>A0A5S9QXR1_9GAMM</name>